<evidence type="ECO:0000256" key="5">
    <source>
        <dbReference type="ARBA" id="ARBA00023077"/>
    </source>
</evidence>
<dbReference type="EMBL" id="CP021112">
    <property type="protein sequence ID" value="ARP99030.1"/>
    <property type="molecule type" value="Genomic_DNA"/>
</dbReference>
<dbReference type="KEGG" id="psin:CAK95_08005"/>
<evidence type="ECO:0000256" key="3">
    <source>
        <dbReference type="ARBA" id="ARBA00022452"/>
    </source>
</evidence>
<dbReference type="InterPro" id="IPR039426">
    <property type="entry name" value="TonB-dep_rcpt-like"/>
</dbReference>
<gene>
    <name evidence="10" type="ORF">CAK95_08005</name>
</gene>
<keyword evidence="6 8" id="KW-0472">Membrane</keyword>
<dbReference type="InterPro" id="IPR012910">
    <property type="entry name" value="Plug_dom"/>
</dbReference>
<dbReference type="GO" id="GO:0009279">
    <property type="term" value="C:cell outer membrane"/>
    <property type="evidence" value="ECO:0007669"/>
    <property type="project" value="UniProtKB-SubCell"/>
</dbReference>
<dbReference type="PANTHER" id="PTHR30069">
    <property type="entry name" value="TONB-DEPENDENT OUTER MEMBRANE RECEPTOR"/>
    <property type="match status" value="1"/>
</dbReference>
<evidence type="ECO:0000256" key="6">
    <source>
        <dbReference type="ARBA" id="ARBA00023136"/>
    </source>
</evidence>
<evidence type="ECO:0000256" key="2">
    <source>
        <dbReference type="ARBA" id="ARBA00022448"/>
    </source>
</evidence>
<proteinExistence type="inferred from homology"/>
<dbReference type="Gene3D" id="2.40.170.20">
    <property type="entry name" value="TonB-dependent receptor, beta-barrel domain"/>
    <property type="match status" value="1"/>
</dbReference>
<evidence type="ECO:0000313" key="11">
    <source>
        <dbReference type="Proteomes" id="UP000194137"/>
    </source>
</evidence>
<comment type="subcellular location">
    <subcellularLocation>
        <location evidence="1 8">Cell outer membrane</location>
        <topology evidence="1 8">Multi-pass membrane protein</topology>
    </subcellularLocation>
</comment>
<keyword evidence="4 8" id="KW-0812">Transmembrane</keyword>
<dbReference type="Pfam" id="PF07715">
    <property type="entry name" value="Plug"/>
    <property type="match status" value="1"/>
</dbReference>
<dbReference type="STRING" id="1235591.CAK95_08005"/>
<protein>
    <submittedName>
        <fullName evidence="10">TonB-dependent receptor</fullName>
    </submittedName>
</protein>
<dbReference type="GO" id="GO:0015344">
    <property type="term" value="F:siderophore uptake transmembrane transporter activity"/>
    <property type="evidence" value="ECO:0007669"/>
    <property type="project" value="TreeGrafter"/>
</dbReference>
<keyword evidence="11" id="KW-1185">Reference proteome</keyword>
<dbReference type="Proteomes" id="UP000194137">
    <property type="component" value="Chromosome"/>
</dbReference>
<keyword evidence="7 8" id="KW-0998">Cell outer membrane</keyword>
<evidence type="ECO:0000256" key="8">
    <source>
        <dbReference type="PROSITE-ProRule" id="PRU01360"/>
    </source>
</evidence>
<dbReference type="Pfam" id="PF00593">
    <property type="entry name" value="TonB_dep_Rec_b-barrel"/>
    <property type="match status" value="1"/>
</dbReference>
<keyword evidence="5 9" id="KW-0798">TonB box</keyword>
<dbReference type="PROSITE" id="PS52016">
    <property type="entry name" value="TONB_DEPENDENT_REC_3"/>
    <property type="match status" value="1"/>
</dbReference>
<dbReference type="InterPro" id="IPR000531">
    <property type="entry name" value="Beta-barrel_TonB"/>
</dbReference>
<dbReference type="OrthoDB" id="9795928at2"/>
<dbReference type="SUPFAM" id="SSF56935">
    <property type="entry name" value="Porins"/>
    <property type="match status" value="1"/>
</dbReference>
<name>A0A1W6ZPJ6_9HYPH</name>
<dbReference type="AlphaFoldDB" id="A0A1W6ZPJ6"/>
<evidence type="ECO:0000256" key="7">
    <source>
        <dbReference type="ARBA" id="ARBA00023237"/>
    </source>
</evidence>
<dbReference type="GO" id="GO:0044718">
    <property type="term" value="P:siderophore transmembrane transport"/>
    <property type="evidence" value="ECO:0007669"/>
    <property type="project" value="TreeGrafter"/>
</dbReference>
<keyword evidence="3 8" id="KW-1134">Transmembrane beta strand</keyword>
<organism evidence="10 11">
    <name type="scientific">Pseudorhodoplanes sinuspersici</name>
    <dbReference type="NCBI Taxonomy" id="1235591"/>
    <lineage>
        <taxon>Bacteria</taxon>
        <taxon>Pseudomonadati</taxon>
        <taxon>Pseudomonadota</taxon>
        <taxon>Alphaproteobacteria</taxon>
        <taxon>Hyphomicrobiales</taxon>
        <taxon>Pseudorhodoplanes</taxon>
    </lineage>
</organism>
<evidence type="ECO:0000256" key="1">
    <source>
        <dbReference type="ARBA" id="ARBA00004571"/>
    </source>
</evidence>
<evidence type="ECO:0000256" key="9">
    <source>
        <dbReference type="RuleBase" id="RU003357"/>
    </source>
</evidence>
<dbReference type="PANTHER" id="PTHR30069:SF40">
    <property type="entry name" value="TONB-DEPENDENT RECEPTOR NMB0964-RELATED"/>
    <property type="match status" value="1"/>
</dbReference>
<reference evidence="10 11" key="1">
    <citation type="submission" date="2017-05" db="EMBL/GenBank/DDBJ databases">
        <title>Full genome sequence of Pseudorhodoplanes sinuspersici.</title>
        <authorList>
            <person name="Dastgheib S.M.M."/>
            <person name="Shavandi M."/>
            <person name="Tirandaz H."/>
        </authorList>
    </citation>
    <scope>NUCLEOTIDE SEQUENCE [LARGE SCALE GENOMIC DNA]</scope>
    <source>
        <strain evidence="10 11">RIPI110</strain>
    </source>
</reference>
<evidence type="ECO:0000313" key="10">
    <source>
        <dbReference type="EMBL" id="ARP99030.1"/>
    </source>
</evidence>
<comment type="similarity">
    <text evidence="8 9">Belongs to the TonB-dependent receptor family.</text>
</comment>
<dbReference type="InterPro" id="IPR037066">
    <property type="entry name" value="Plug_dom_sf"/>
</dbReference>
<keyword evidence="2 8" id="KW-0813">Transport</keyword>
<dbReference type="InterPro" id="IPR036942">
    <property type="entry name" value="Beta-barrel_TonB_sf"/>
</dbReference>
<accession>A0A1W6ZPJ6</accession>
<sequence>MGLLRRRWLSSTAILLFGLDFYGVAAAQEVLPEITVTSPIRRAPTRPARVATPSEPAQPTPFPEILYRGTLPIVTNEFATVTVVTREDIDNSTGQTLGDILQSKPGITASDFAPNAASRPIIRGLDNYRVRIQENGIGASGVSELGEDHGVPIDPLAAQQVEVIRGPATLRYGSQAIGGVVNAENNRIPTIIPPRGVSGEFRSAVTTADKGREGAVLLDAGAGNFALHADAWGRSAGNYQIPSYPYLYPEDPAPHVGRWQPNSSHRSNGNAIGGSYIFDKGFIGVAISTFDSLYRVPGQEATETQTRIDMKQTKITSKGEYRPDGWAIDAIRFWAGATDYKHDEIADEGGFNGVQQTFTNKQKEARTEIQFRPYDLRFASLTTAMGLQVNAEDLNAPGREGGLFDPNTTRSIAGYMFNEFRFDDTLRMQLAGRIERNEVKGTSPDLFIDETTNLVRHREFTPKSGAIGFLKDLPGDLVASVTGQYVERAPRAPELLSRGVHEATGTFDIGNPNLNIEVAKSVEVGVRRNTGPWRFELTGFYTKFNNFIYRNLTGETCDEDFASCAPGDAGELQQAVYAQRNATFRGAEFQTQLDVAPLWNGLWGIDGQYDIVRATFEDGSNVPRIPPQRLGGGVYYRDGSWFARVGLLHAFAQNDVSDFETTTAGYNLLKAELSYVTKLPGDPSGLTQLKVGIVGNNLLNEDVRNAVSFKKDEVLLPGRTVKVFASVKF</sequence>
<evidence type="ECO:0000256" key="4">
    <source>
        <dbReference type="ARBA" id="ARBA00022692"/>
    </source>
</evidence>
<dbReference type="Gene3D" id="2.170.130.10">
    <property type="entry name" value="TonB-dependent receptor, plug domain"/>
    <property type="match status" value="1"/>
</dbReference>
<keyword evidence="10" id="KW-0675">Receptor</keyword>